<reference evidence="2" key="1">
    <citation type="submission" date="2020-06" db="EMBL/GenBank/DDBJ databases">
        <title>Draft genome of Bugula neritina, a colonial animal packing powerful symbionts and potential medicines.</title>
        <authorList>
            <person name="Rayko M."/>
        </authorList>
    </citation>
    <scope>NUCLEOTIDE SEQUENCE [LARGE SCALE GENOMIC DNA]</scope>
    <source>
        <strain evidence="2">Kwan_BN1</strain>
    </source>
</reference>
<comment type="caution">
    <text evidence="2">The sequence shown here is derived from an EMBL/GenBank/DDBJ whole genome shotgun (WGS) entry which is preliminary data.</text>
</comment>
<keyword evidence="1" id="KW-0472">Membrane</keyword>
<organism evidence="2 3">
    <name type="scientific">Bugula neritina</name>
    <name type="common">Brown bryozoan</name>
    <name type="synonym">Sertularia neritina</name>
    <dbReference type="NCBI Taxonomy" id="10212"/>
    <lineage>
        <taxon>Eukaryota</taxon>
        <taxon>Metazoa</taxon>
        <taxon>Spiralia</taxon>
        <taxon>Lophotrochozoa</taxon>
        <taxon>Bryozoa</taxon>
        <taxon>Gymnolaemata</taxon>
        <taxon>Cheilostomatida</taxon>
        <taxon>Flustrina</taxon>
        <taxon>Buguloidea</taxon>
        <taxon>Bugulidae</taxon>
        <taxon>Bugula</taxon>
    </lineage>
</organism>
<dbReference type="AlphaFoldDB" id="A0A7J7J8T2"/>
<keyword evidence="3" id="KW-1185">Reference proteome</keyword>
<feature type="transmembrane region" description="Helical" evidence="1">
    <location>
        <begin position="53"/>
        <end position="71"/>
    </location>
</feature>
<sequence>MACAKTSKLIKDKGYSWVIVFGSFLSHFAHVGFTFGTAGNLTIAHQEFFKVNLQQGSLIGTVHVGVVFIFGERISITI</sequence>
<keyword evidence="1" id="KW-0812">Transmembrane</keyword>
<gene>
    <name evidence="2" type="ORF">EB796_019237</name>
</gene>
<proteinExistence type="predicted"/>
<feature type="transmembrane region" description="Helical" evidence="1">
    <location>
        <begin position="14"/>
        <end position="33"/>
    </location>
</feature>
<evidence type="ECO:0000313" key="3">
    <source>
        <dbReference type="Proteomes" id="UP000593567"/>
    </source>
</evidence>
<protein>
    <submittedName>
        <fullName evidence="2">Uncharacterized protein</fullName>
    </submittedName>
</protein>
<evidence type="ECO:0000256" key="1">
    <source>
        <dbReference type="SAM" id="Phobius"/>
    </source>
</evidence>
<dbReference type="OrthoDB" id="10060767at2759"/>
<name>A0A7J7J8T2_BUGNE</name>
<keyword evidence="1" id="KW-1133">Transmembrane helix</keyword>
<dbReference type="EMBL" id="VXIV02002848">
    <property type="protein sequence ID" value="KAF6022453.1"/>
    <property type="molecule type" value="Genomic_DNA"/>
</dbReference>
<accession>A0A7J7J8T2</accession>
<dbReference type="Proteomes" id="UP000593567">
    <property type="component" value="Unassembled WGS sequence"/>
</dbReference>
<evidence type="ECO:0000313" key="2">
    <source>
        <dbReference type="EMBL" id="KAF6022453.1"/>
    </source>
</evidence>